<keyword evidence="5 8" id="KW-0442">Lipid degradation</keyword>
<keyword evidence="13" id="KW-1185">Reference proteome</keyword>
<dbReference type="NCBIfam" id="TIGR02445">
    <property type="entry name" value="fadA"/>
    <property type="match status" value="1"/>
</dbReference>
<evidence type="ECO:0000256" key="1">
    <source>
        <dbReference type="ARBA" id="ARBA00010982"/>
    </source>
</evidence>
<comment type="subunit">
    <text evidence="8">Heterotetramer of two alpha chains (FadB) and two beta chains (FadA).</text>
</comment>
<dbReference type="EMBL" id="CP020373">
    <property type="protein sequence ID" value="AZQ12738.1"/>
    <property type="molecule type" value="Genomic_DNA"/>
</dbReference>
<evidence type="ECO:0000256" key="8">
    <source>
        <dbReference type="HAMAP-Rule" id="MF_01620"/>
    </source>
</evidence>
<evidence type="ECO:0000313" key="12">
    <source>
        <dbReference type="EMBL" id="AZQ12738.1"/>
    </source>
</evidence>
<dbReference type="InterPro" id="IPR020616">
    <property type="entry name" value="Thiolase_N"/>
</dbReference>
<feature type="domain" description="Thiolase N-terminal" evidence="10">
    <location>
        <begin position="5"/>
        <end position="254"/>
    </location>
</feature>
<dbReference type="InterPro" id="IPR012805">
    <property type="entry name" value="FadA"/>
</dbReference>
<dbReference type="NCBIfam" id="NF006510">
    <property type="entry name" value="PRK08947.1"/>
    <property type="match status" value="1"/>
</dbReference>
<organism evidence="12 13">
    <name type="scientific">Shewanella khirikhana</name>
    <dbReference type="NCBI Taxonomy" id="1965282"/>
    <lineage>
        <taxon>Bacteria</taxon>
        <taxon>Pseudomonadati</taxon>
        <taxon>Pseudomonadota</taxon>
        <taxon>Gammaproteobacteria</taxon>
        <taxon>Alteromonadales</taxon>
        <taxon>Shewanellaceae</taxon>
        <taxon>Shewanella</taxon>
    </lineage>
</organism>
<feature type="domain" description="Thiolase C-terminal" evidence="11">
    <location>
        <begin position="262"/>
        <end position="386"/>
    </location>
</feature>
<gene>
    <name evidence="8 12" type="primary">fadA</name>
    <name evidence="12" type="ORF">STH12_03683</name>
</gene>
<comment type="catalytic activity">
    <reaction evidence="8">
        <text>an acyl-CoA + acetyl-CoA = a 3-oxoacyl-CoA + CoA</text>
        <dbReference type="Rhea" id="RHEA:21564"/>
        <dbReference type="ChEBI" id="CHEBI:57287"/>
        <dbReference type="ChEBI" id="CHEBI:57288"/>
        <dbReference type="ChEBI" id="CHEBI:58342"/>
        <dbReference type="ChEBI" id="CHEBI:90726"/>
        <dbReference type="EC" id="2.3.1.16"/>
    </reaction>
</comment>
<dbReference type="GO" id="GO:0003988">
    <property type="term" value="F:acetyl-CoA C-acyltransferase activity"/>
    <property type="evidence" value="ECO:0007669"/>
    <property type="project" value="UniProtKB-EC"/>
</dbReference>
<dbReference type="InterPro" id="IPR016039">
    <property type="entry name" value="Thiolase-like"/>
</dbReference>
<dbReference type="PROSITE" id="PS00098">
    <property type="entry name" value="THIOLASE_1"/>
    <property type="match status" value="1"/>
</dbReference>
<dbReference type="SUPFAM" id="SSF53901">
    <property type="entry name" value="Thiolase-like"/>
    <property type="match status" value="2"/>
</dbReference>
<keyword evidence="7 8" id="KW-0012">Acyltransferase</keyword>
<dbReference type="InterPro" id="IPR020613">
    <property type="entry name" value="Thiolase_CS"/>
</dbReference>
<comment type="similarity">
    <text evidence="1 8 9">Belongs to the thiolase-like superfamily. Thiolase family.</text>
</comment>
<keyword evidence="4 8" id="KW-0276">Fatty acid metabolism</keyword>
<dbReference type="InterPro" id="IPR020615">
    <property type="entry name" value="Thiolase_acyl_enz_int_AS"/>
</dbReference>
<sequence>MKQAVIVDCIRTPMGRSKGGVFRNVRAETLSAELMKALLLRNPGLDPNSVEDVIWGCVQQTLEQGFNIARNASLLAGIPKTAGAVTVNRLCGSSMEALHQASRAIMTGMGDTFIIGGVEHMGHVPMNHGVDFHPGLAANVAKASGMMGLTAEMLGKLHGISREMQDQFAVRSHQRAHAATLEGRFAKEIYAIEGHDANGGLIKVDYDEVIRPETSLESLASLRPVFDPANGTVTAGTSSALSDGAAAMLVMEEEKARALGLPIRARVRSMAVAGCDAAIMGYGPVPATQKALARAGLSIQDMDVIELNEAFAAQSLPCVKDLGLMDVVEDKVNLNGGAIALGHPLGCSGARISTTLINLMEHKDATLGLATMCIGLGQGIATVFERV</sequence>
<dbReference type="InterPro" id="IPR020610">
    <property type="entry name" value="Thiolase_AS"/>
</dbReference>
<dbReference type="PANTHER" id="PTHR43853">
    <property type="entry name" value="3-KETOACYL-COA THIOLASE, PEROXISOMAL"/>
    <property type="match status" value="1"/>
</dbReference>
<dbReference type="InterPro" id="IPR050215">
    <property type="entry name" value="Thiolase-like_sf_Thiolase"/>
</dbReference>
<dbReference type="PIRSF" id="PIRSF000429">
    <property type="entry name" value="Ac-CoA_Ac_transf"/>
    <property type="match status" value="1"/>
</dbReference>
<comment type="function">
    <text evidence="8">Catalyzes the final step of fatty acid oxidation in which acetyl-CoA is released and the CoA ester of a fatty acid two carbons shorter is formed.</text>
</comment>
<name>A0ABN5U083_9GAMM</name>
<dbReference type="InterPro" id="IPR020617">
    <property type="entry name" value="Thiolase_C"/>
</dbReference>
<feature type="active site" description="Acyl-thioester intermediate" evidence="8">
    <location>
        <position position="91"/>
    </location>
</feature>
<evidence type="ECO:0000313" key="13">
    <source>
        <dbReference type="Proteomes" id="UP000278437"/>
    </source>
</evidence>
<keyword evidence="6 8" id="KW-0443">Lipid metabolism</keyword>
<feature type="active site" description="Proton acceptor" evidence="8">
    <location>
        <position position="373"/>
    </location>
</feature>
<evidence type="ECO:0000256" key="4">
    <source>
        <dbReference type="ARBA" id="ARBA00022832"/>
    </source>
</evidence>
<dbReference type="Pfam" id="PF02803">
    <property type="entry name" value="Thiolase_C"/>
    <property type="match status" value="1"/>
</dbReference>
<dbReference type="PROSITE" id="PS00737">
    <property type="entry name" value="THIOLASE_2"/>
    <property type="match status" value="1"/>
</dbReference>
<dbReference type="HAMAP" id="MF_01620">
    <property type="entry name" value="FadA"/>
    <property type="match status" value="1"/>
</dbReference>
<comment type="subcellular location">
    <subcellularLocation>
        <location evidence="8">Cytoplasm</location>
    </subcellularLocation>
</comment>
<evidence type="ECO:0000259" key="10">
    <source>
        <dbReference type="Pfam" id="PF00108"/>
    </source>
</evidence>
<evidence type="ECO:0000256" key="6">
    <source>
        <dbReference type="ARBA" id="ARBA00023098"/>
    </source>
</evidence>
<dbReference type="CDD" id="cd00751">
    <property type="entry name" value="thiolase"/>
    <property type="match status" value="1"/>
</dbReference>
<dbReference type="PROSITE" id="PS00099">
    <property type="entry name" value="THIOLASE_3"/>
    <property type="match status" value="1"/>
</dbReference>
<keyword evidence="3 8" id="KW-0808">Transferase</keyword>
<dbReference type="EC" id="2.3.1.16" evidence="8"/>
<dbReference type="Proteomes" id="UP000278437">
    <property type="component" value="Chromosome"/>
</dbReference>
<dbReference type="Gene3D" id="3.40.47.10">
    <property type="match status" value="2"/>
</dbReference>
<accession>A0ABN5U083</accession>
<keyword evidence="2 8" id="KW-0963">Cytoplasm</keyword>
<feature type="active site" description="Proton acceptor" evidence="8">
    <location>
        <position position="343"/>
    </location>
</feature>
<dbReference type="PANTHER" id="PTHR43853:SF11">
    <property type="entry name" value="3-KETOACYL-COA THIOLASE FADA"/>
    <property type="match status" value="1"/>
</dbReference>
<dbReference type="RefSeq" id="WP_126168885.1">
    <property type="nucleotide sequence ID" value="NZ_CP020373.1"/>
</dbReference>
<reference evidence="13" key="1">
    <citation type="submission" date="2017-03" db="EMBL/GenBank/DDBJ databases">
        <title>Full genome sequence of a non-lethal Shewanella isolate that potentiates virulence of Vibio parahaemolyticus causing acute hepatopancreatic necrosis disease (AHPND) in shrimp.</title>
        <authorList>
            <person name="Prachumwat A."/>
            <person name="Sritunyalucksana K."/>
        </authorList>
    </citation>
    <scope>NUCLEOTIDE SEQUENCE [LARGE SCALE GENOMIC DNA]</scope>
    <source>
        <strain evidence="13">TH2012</strain>
    </source>
</reference>
<evidence type="ECO:0000259" key="11">
    <source>
        <dbReference type="Pfam" id="PF02803"/>
    </source>
</evidence>
<evidence type="ECO:0000256" key="3">
    <source>
        <dbReference type="ARBA" id="ARBA00022679"/>
    </source>
</evidence>
<protein>
    <recommendedName>
        <fullName evidence="8">3-ketoacyl-CoA thiolase</fullName>
        <ecNumber evidence="8">2.3.1.16</ecNumber>
    </recommendedName>
    <alternativeName>
        <fullName evidence="8">Acetyl-CoA acyltransferase</fullName>
    </alternativeName>
    <alternativeName>
        <fullName evidence="8">Beta-ketothiolase</fullName>
    </alternativeName>
    <alternativeName>
        <fullName evidence="8">Fatty acid oxidation complex subunit beta</fullName>
    </alternativeName>
</protein>
<dbReference type="InterPro" id="IPR002155">
    <property type="entry name" value="Thiolase"/>
</dbReference>
<evidence type="ECO:0000256" key="5">
    <source>
        <dbReference type="ARBA" id="ARBA00022963"/>
    </source>
</evidence>
<evidence type="ECO:0000256" key="9">
    <source>
        <dbReference type="RuleBase" id="RU003557"/>
    </source>
</evidence>
<dbReference type="Pfam" id="PF00108">
    <property type="entry name" value="Thiolase_N"/>
    <property type="match status" value="1"/>
</dbReference>
<evidence type="ECO:0000256" key="2">
    <source>
        <dbReference type="ARBA" id="ARBA00022490"/>
    </source>
</evidence>
<dbReference type="NCBIfam" id="TIGR01930">
    <property type="entry name" value="AcCoA-C-Actrans"/>
    <property type="match status" value="1"/>
</dbReference>
<evidence type="ECO:0000256" key="7">
    <source>
        <dbReference type="ARBA" id="ARBA00023315"/>
    </source>
</evidence>
<proteinExistence type="inferred from homology"/>
<comment type="pathway">
    <text evidence="8">Lipid metabolism; fatty acid beta-oxidation.</text>
</comment>